<proteinExistence type="inferred from homology"/>
<keyword evidence="11" id="KW-0472">Membrane</keyword>
<evidence type="ECO:0000256" key="5">
    <source>
        <dbReference type="ARBA" id="ARBA00022679"/>
    </source>
</evidence>
<comment type="subcellular location">
    <subcellularLocation>
        <location evidence="1 13">Golgi apparatus membrane</location>
        <topology evidence="1 13">Single-pass type II membrane protein</topology>
    </subcellularLocation>
</comment>
<keyword evidence="4 13" id="KW-0328">Glycosyltransferase</keyword>
<dbReference type="InterPro" id="IPR029044">
    <property type="entry name" value="Nucleotide-diphossugar_trans"/>
</dbReference>
<comment type="pathway">
    <text evidence="2 13">Protein modification; protein glycosylation.</text>
</comment>
<keyword evidence="12 13" id="KW-0464">Manganese</keyword>
<comment type="caution">
    <text evidence="15">The sequence shown here is derived from an EMBL/GenBank/DDBJ whole genome shotgun (WGS) entry which is preliminary data.</text>
</comment>
<keyword evidence="10 13" id="KW-0333">Golgi apparatus</keyword>
<evidence type="ECO:0000256" key="8">
    <source>
        <dbReference type="ARBA" id="ARBA00022968"/>
    </source>
</evidence>
<organism evidence="15 16">
    <name type="scientific">Porites lobata</name>
    <dbReference type="NCBI Taxonomy" id="104759"/>
    <lineage>
        <taxon>Eukaryota</taxon>
        <taxon>Metazoa</taxon>
        <taxon>Cnidaria</taxon>
        <taxon>Anthozoa</taxon>
        <taxon>Hexacorallia</taxon>
        <taxon>Scleractinia</taxon>
        <taxon>Fungiina</taxon>
        <taxon>Poritidae</taxon>
        <taxon>Porites</taxon>
    </lineage>
</organism>
<comment type="similarity">
    <text evidence="3 13">Belongs to the glycosyltransferase 13 family.</text>
</comment>
<dbReference type="Pfam" id="PF03071">
    <property type="entry name" value="GNT-I"/>
    <property type="match status" value="1"/>
</dbReference>
<evidence type="ECO:0000256" key="6">
    <source>
        <dbReference type="ARBA" id="ARBA00022692"/>
    </source>
</evidence>
<gene>
    <name evidence="15" type="ORF">PLOB_00029287</name>
</gene>
<protein>
    <recommendedName>
        <fullName evidence="13">Alpha-1,3-mannosyl-glycoprotein 2-beta-N-acetylglucosaminyltransferase</fullName>
        <shortName evidence="13">GNT-I</shortName>
        <shortName evidence="13">GlcNAc-T I</shortName>
        <ecNumber evidence="13">2.4.1.101</ecNumber>
    </recommendedName>
    <alternativeName>
        <fullName evidence="13">N-glycosyl-oligosaccharide-glycoprotein N-acetylglucosaminyltransferase I</fullName>
    </alternativeName>
</protein>
<dbReference type="EC" id="2.4.1.101" evidence="13"/>
<evidence type="ECO:0000256" key="12">
    <source>
        <dbReference type="ARBA" id="ARBA00023211"/>
    </source>
</evidence>
<keyword evidence="5" id="KW-0808">Transferase</keyword>
<evidence type="ECO:0000313" key="15">
    <source>
        <dbReference type="EMBL" id="CAH3122208.1"/>
    </source>
</evidence>
<evidence type="ECO:0000256" key="7">
    <source>
        <dbReference type="ARBA" id="ARBA00022723"/>
    </source>
</evidence>
<evidence type="ECO:0000256" key="9">
    <source>
        <dbReference type="ARBA" id="ARBA00022989"/>
    </source>
</evidence>
<dbReference type="Gene3D" id="3.90.550.10">
    <property type="entry name" value="Spore Coat Polysaccharide Biosynthesis Protein SpsA, Chain A"/>
    <property type="match status" value="1"/>
</dbReference>
<dbReference type="Proteomes" id="UP001159405">
    <property type="component" value="Unassembled WGS sequence"/>
</dbReference>
<evidence type="ECO:0000256" key="2">
    <source>
        <dbReference type="ARBA" id="ARBA00004922"/>
    </source>
</evidence>
<evidence type="ECO:0000256" key="13">
    <source>
        <dbReference type="RuleBase" id="RU368119"/>
    </source>
</evidence>
<accession>A0ABN8NVC0</accession>
<keyword evidence="6" id="KW-0812">Transmembrane</keyword>
<comment type="catalytic activity">
    <reaction evidence="13">
        <text>N(4)-(alpha-D-Man-(1-&gt;3)-[alpha-D-Man-(1-&gt;3)-[alpha-D-Man-(1-&gt;6)]-alpha-D-Man-(1-&gt;6)]-beta-D-Man-(1-&gt;4)-beta-D-GlcNAc-(1-&gt;4)-beta-D-GlcNAc)-L-asparaginyl-[protein] (N-glucan mannose isomer 5A1,2) + UDP-N-acetyl-alpha-D-glucosamine = N(4)-{beta-D-GlcNAc-(1-&gt;2)-alpha-D-Man-(1-&gt;3)-[alpha-D-Man-(1-&gt;3)-[alpha-D-Man-(1-&gt;6)]-alpha-D-Man-(1-&gt;6)]-beta-D-Man-(1-&gt;4)-beta-D-GlcNAc-(1-&gt;4)-beta-D-GlcNAc}-L-asparaginyl-[protein] + UDP + H(+)</text>
        <dbReference type="Rhea" id="RHEA:11456"/>
        <dbReference type="Rhea" id="RHEA-COMP:14367"/>
        <dbReference type="Rhea" id="RHEA-COMP:14368"/>
        <dbReference type="ChEBI" id="CHEBI:15378"/>
        <dbReference type="ChEBI" id="CHEBI:57705"/>
        <dbReference type="ChEBI" id="CHEBI:58223"/>
        <dbReference type="ChEBI" id="CHEBI:59087"/>
        <dbReference type="ChEBI" id="CHEBI:60625"/>
        <dbReference type="EC" id="2.4.1.101"/>
    </reaction>
</comment>
<keyword evidence="7 13" id="KW-0479">Metal-binding</keyword>
<comment type="cofactor">
    <cofactor evidence="13">
        <name>Mn(2+)</name>
        <dbReference type="ChEBI" id="CHEBI:29035"/>
    </cofactor>
    <text evidence="13">The cofactor is mostly bound to the substrate.</text>
</comment>
<dbReference type="EMBL" id="CALNXK010000037">
    <property type="protein sequence ID" value="CAH3122208.1"/>
    <property type="molecule type" value="Genomic_DNA"/>
</dbReference>
<dbReference type="Pfam" id="PF15711">
    <property type="entry name" value="ILEI"/>
    <property type="match status" value="1"/>
</dbReference>
<evidence type="ECO:0000256" key="10">
    <source>
        <dbReference type="ARBA" id="ARBA00023034"/>
    </source>
</evidence>
<dbReference type="SUPFAM" id="SSF53448">
    <property type="entry name" value="Nucleotide-diphospho-sugar transferases"/>
    <property type="match status" value="1"/>
</dbReference>
<dbReference type="PROSITE" id="PS52031">
    <property type="entry name" value="GG_LECTIN"/>
    <property type="match status" value="1"/>
</dbReference>
<keyword evidence="8 13" id="KW-0735">Signal-anchor</keyword>
<feature type="domain" description="ILEI/PANDER" evidence="14">
    <location>
        <begin position="116"/>
        <end position="203"/>
    </location>
</feature>
<dbReference type="PANTHER" id="PTHR46396">
    <property type="entry name" value="PROTEIN O-LINKED-MANNOSE BETA-1,2-N-ACETYLGLUCOSAMINYLTRANSFERASE 1"/>
    <property type="match status" value="1"/>
</dbReference>
<name>A0ABN8NVC0_9CNID</name>
<reference evidence="15 16" key="1">
    <citation type="submission" date="2022-05" db="EMBL/GenBank/DDBJ databases">
        <authorList>
            <consortium name="Genoscope - CEA"/>
            <person name="William W."/>
        </authorList>
    </citation>
    <scope>NUCLEOTIDE SEQUENCE [LARGE SCALE GENOMIC DNA]</scope>
</reference>
<keyword evidence="9" id="KW-1133">Transmembrane helix</keyword>
<evidence type="ECO:0000259" key="14">
    <source>
        <dbReference type="Pfam" id="PF15711"/>
    </source>
</evidence>
<dbReference type="InterPro" id="IPR052463">
    <property type="entry name" value="O-linked_mannose_GnT"/>
</dbReference>
<sequence>MTSWKRKGRMSKSRWAIVFLLIILGSTALFNIMFMIQTASKLAEGANEPGHVENDGRIQKQSSFSLPSALYWLNDKPVDTITDNRYLDIEVLSSKENVTVTLNGQLHLDTSEMLIRGMNVLVLNEVTGSIMSSRWFDTYESQDDSGFLLDYIQGLRLGRIICFAIKDEASFRLSEKARVFIKSLGSAYVSEIRWRTMWAFVVQRLKSHNIVYGETIQQVPGHENWPAPIHLRTTVKLMPAAYVKCNWDDSPVSIRRREFCNKFEGYNHVCRCDDPLSLHFNPPPFEDGTRLNLPLAVMASNRPSYLLRMLLNLRSVEGLDPRLVTVFIDGFFDEPSSVAKLFELNVEQHSSAGRLNSRISQHYKKSLASSFDRHPGANYLVILEEDLYMSVDILSFFKQLLPVLENDESVYCLSAWNDQGYDHLSNDPAMMYRVETMPGLGWVLSRKLFKGELEKKWPKPEQPNDWDMWMRMEGNKKGRECIIPDISRTYHFGAKGLNVGSFMQQIYFKKHSLNKERNVKLDVNKMYKDNYEKEMLRLIREAKLLNHAKNPCSHLKDFVPDTEGKTYLFYLRMDTKTDFTTWSNVARCFSMWDLDARGFHKSTWRFWIKKNHIVAVGCPASEYCKNKPQELEPIYLPNKETRPKDPI</sequence>
<evidence type="ECO:0000256" key="1">
    <source>
        <dbReference type="ARBA" id="ARBA00004323"/>
    </source>
</evidence>
<evidence type="ECO:0000256" key="11">
    <source>
        <dbReference type="ARBA" id="ARBA00023136"/>
    </source>
</evidence>
<dbReference type="InterPro" id="IPR039477">
    <property type="entry name" value="ILEI/PANDER_dom"/>
</dbReference>
<evidence type="ECO:0000256" key="4">
    <source>
        <dbReference type="ARBA" id="ARBA00022676"/>
    </source>
</evidence>
<evidence type="ECO:0000256" key="3">
    <source>
        <dbReference type="ARBA" id="ARBA00006492"/>
    </source>
</evidence>
<evidence type="ECO:0000313" key="16">
    <source>
        <dbReference type="Proteomes" id="UP001159405"/>
    </source>
</evidence>
<comment type="function">
    <text evidence="13">Initiates complex N-linked carbohydrate formation. Essential for the conversion of high-mannose to hybrid and complex N-glycans.</text>
</comment>
<dbReference type="InterPro" id="IPR004139">
    <property type="entry name" value="Glyco_trans_13"/>
</dbReference>
<keyword evidence="16" id="KW-1185">Reference proteome</keyword>
<dbReference type="PANTHER" id="PTHR46396:SF1">
    <property type="entry name" value="PROTEIN O-LINKED-MANNOSE BETA-1,2-N-ACETYLGLUCOSAMINYLTRANSFERASE 1"/>
    <property type="match status" value="1"/>
</dbReference>